<evidence type="ECO:0000313" key="2">
    <source>
        <dbReference type="Proteomes" id="UP001222434"/>
    </source>
</evidence>
<protein>
    <submittedName>
        <fullName evidence="1">Phage tail protein</fullName>
    </submittedName>
</protein>
<accession>A0AAJ1N373</accession>
<evidence type="ECO:0000313" key="1">
    <source>
        <dbReference type="EMBL" id="MDE1478346.1"/>
    </source>
</evidence>
<dbReference type="RefSeq" id="WP_274712354.1">
    <property type="nucleotide sequence ID" value="NZ_JAILSO010000024.1"/>
</dbReference>
<gene>
    <name evidence="1" type="ORF">KKJ01_08880</name>
</gene>
<comment type="caution">
    <text evidence="1">The sequence shown here is derived from an EMBL/GenBank/DDBJ whole genome shotgun (WGS) entry which is preliminary data.</text>
</comment>
<dbReference type="Proteomes" id="UP001222434">
    <property type="component" value="Unassembled WGS sequence"/>
</dbReference>
<sequence length="529" mass="57389">MNKIPFSIGQAPGVAIMPPNADATFTNATGSSSVFAGVVVAKRGKPNTVQLVTPDTLQKVLGDPIHPQSGDHFEPYRHVYQALNGGNGYVVRVAPSNMKIPMLEMVSTFTGGKDPIPILHATDFYSDDEIKIPSNAFFGIYVNDGDASTNRTLSLIPVKDNDGMYSLILKQVDNLGNKITLDTIQVSFDPEATDDMGQPAFLPTALENNTHRLRAIVGQNIKEDSRTIHFDGFEDKFFVGGSDGNMSSITDADYSKAIKALGASMVNYTAILSLGCYNLTALSELAKLANEVRVDMFYDLKPSSMPSSAIEEAKSHGFGAYAHICRYHLPYSCRDAFSGVQVVYGLSGDVFTAKAKGVAMVSDVGGYHLSPAGQSRGVLLRQNIKPLPAMADIDHELYAAHGINTVGFASDGSVMIDDALTTYAKRNYFRFQHVNSTFNAIARLVYDIGNALKHEPDGITRRGLEREIPKLLDRFVASEALVSPRDATDGTAPYVVTVTQSEFDMWHVRYAACPTGVSRRIVAEPVLIP</sequence>
<organism evidence="1 2">
    <name type="scientific">Xenorhabdus bovienii</name>
    <name type="common">Xenorhabdus nematophila subsp. bovienii</name>
    <dbReference type="NCBI Taxonomy" id="40576"/>
    <lineage>
        <taxon>Bacteria</taxon>
        <taxon>Pseudomonadati</taxon>
        <taxon>Pseudomonadota</taxon>
        <taxon>Gammaproteobacteria</taxon>
        <taxon>Enterobacterales</taxon>
        <taxon>Morganellaceae</taxon>
        <taxon>Xenorhabdus</taxon>
    </lineage>
</organism>
<dbReference type="EMBL" id="JAILSO010000024">
    <property type="protein sequence ID" value="MDE1478346.1"/>
    <property type="molecule type" value="Genomic_DNA"/>
</dbReference>
<reference evidence="1" key="2">
    <citation type="journal article" date="2022" name="J. Evol. Biol.">
        <title>Pre- and post-association barriers to host switching in sympatric mutualists.</title>
        <authorList>
            <person name="Dinges Z.M."/>
            <person name="Phillips R.K."/>
            <person name="Lively C.M."/>
            <person name="Bashey F."/>
        </authorList>
    </citation>
    <scope>NUCLEOTIDE SEQUENCE</scope>
    <source>
        <strain evidence="1">MC_266_E_2016</strain>
    </source>
</reference>
<dbReference type="AlphaFoldDB" id="A0AAJ1N373"/>
<reference evidence="1" key="1">
    <citation type="submission" date="2021-08" db="EMBL/GenBank/DDBJ databases">
        <authorList>
            <person name="Papudeshi B."/>
            <person name="Bashey-Visser F."/>
        </authorList>
    </citation>
    <scope>NUCLEOTIDE SEQUENCE</scope>
    <source>
        <strain evidence="1">MC_266_E_2016</strain>
    </source>
</reference>
<proteinExistence type="predicted"/>
<name>A0AAJ1N373_XENBV</name>